<dbReference type="Proteomes" id="UP000512043">
    <property type="component" value="Chromosome"/>
</dbReference>
<evidence type="ECO:0000313" key="2">
    <source>
        <dbReference type="Proteomes" id="UP000512043"/>
    </source>
</evidence>
<dbReference type="AlphaFoldDB" id="A0ABD7AWQ8"/>
<protein>
    <submittedName>
        <fullName evidence="1">Cor protein</fullName>
    </submittedName>
</protein>
<reference evidence="2" key="1">
    <citation type="submission" date="2020-06" db="EMBL/GenBank/DDBJ databases">
        <title>REHAB project genomes.</title>
        <authorList>
            <person name="Shaw L.P."/>
        </authorList>
    </citation>
    <scope>NUCLEOTIDE SEQUENCE [LARGE SCALE GENOMIC DNA]</scope>
    <source>
        <strain evidence="2">RHBSTW-00334</strain>
    </source>
</reference>
<dbReference type="PROSITE" id="PS51257">
    <property type="entry name" value="PROKAR_LIPOPROTEIN"/>
    <property type="match status" value="1"/>
</dbReference>
<dbReference type="RefSeq" id="WP_181625768.1">
    <property type="nucleotide sequence ID" value="NZ_CP056597.1"/>
</dbReference>
<organism evidence="1 2">
    <name type="scientific">Citrobacter freundii</name>
    <dbReference type="NCBI Taxonomy" id="546"/>
    <lineage>
        <taxon>Bacteria</taxon>
        <taxon>Pseudomonadati</taxon>
        <taxon>Pseudomonadota</taxon>
        <taxon>Gammaproteobacteria</taxon>
        <taxon>Enterobacterales</taxon>
        <taxon>Enterobacteriaceae</taxon>
        <taxon>Citrobacter</taxon>
        <taxon>Citrobacter freundii complex</taxon>
    </lineage>
</organism>
<accession>A0ABD7AWQ8</accession>
<sequence>MKTLLIIPAVLALSACSGILERQSPVCTATAIVGGQEMSVSIYGVRKVANQTQYQAGYPFNWKWVSKTNFIRTTCQ</sequence>
<gene>
    <name evidence="1" type="ORF">HV164_05585</name>
</gene>
<dbReference type="EMBL" id="CP056597">
    <property type="protein sequence ID" value="QLY36026.1"/>
    <property type="molecule type" value="Genomic_DNA"/>
</dbReference>
<evidence type="ECO:0000313" key="1">
    <source>
        <dbReference type="EMBL" id="QLY36026.1"/>
    </source>
</evidence>
<proteinExistence type="predicted"/>
<name>A0ABD7AWQ8_CITFR</name>